<dbReference type="Proteomes" id="UP000887579">
    <property type="component" value="Unplaced"/>
</dbReference>
<dbReference type="WBParaSite" id="ES5_v2.g20758.t1">
    <property type="protein sequence ID" value="ES5_v2.g20758.t1"/>
    <property type="gene ID" value="ES5_v2.g20758"/>
</dbReference>
<sequence length="320" mass="37214">MKIEKFTTWIKVARKYTRITWQRNFTPKENQEAKLIFVMIPGNPGNDKFYDHFGERILEVMADNQFHIPTEFYSISHLNHVELPNNLRNESDIKHDDLFLLNDQINHKLNYFMEYMPKKTPIILMGHSIGSYMALKILPQLIDNGFNVVKVLGLFPTIEQMAFSPNGVRVGGMLEFFDKHATFTKILLSWIWLLPDCFKRFIVRLNLRDPLVPECVIQSAMEIVSSSVVRNIMHLANNELQIVKLHDDSLFLNEHRDRILLYYGTTDRWVPAELAEEQAARLGKACVFLDNDGCEHAFVIRDGEVMARTVVSLVEQFLKT</sequence>
<reference evidence="2" key="1">
    <citation type="submission" date="2022-11" db="UniProtKB">
        <authorList>
            <consortium name="WormBaseParasite"/>
        </authorList>
    </citation>
    <scope>IDENTIFICATION</scope>
</reference>
<evidence type="ECO:0000313" key="2">
    <source>
        <dbReference type="WBParaSite" id="ES5_v2.g20758.t1"/>
    </source>
</evidence>
<proteinExistence type="predicted"/>
<name>A0AC34FTZ2_9BILA</name>
<organism evidence="1 2">
    <name type="scientific">Panagrolaimus sp. ES5</name>
    <dbReference type="NCBI Taxonomy" id="591445"/>
    <lineage>
        <taxon>Eukaryota</taxon>
        <taxon>Metazoa</taxon>
        <taxon>Ecdysozoa</taxon>
        <taxon>Nematoda</taxon>
        <taxon>Chromadorea</taxon>
        <taxon>Rhabditida</taxon>
        <taxon>Tylenchina</taxon>
        <taxon>Panagrolaimomorpha</taxon>
        <taxon>Panagrolaimoidea</taxon>
        <taxon>Panagrolaimidae</taxon>
        <taxon>Panagrolaimus</taxon>
    </lineage>
</organism>
<evidence type="ECO:0000313" key="1">
    <source>
        <dbReference type="Proteomes" id="UP000887579"/>
    </source>
</evidence>
<accession>A0AC34FTZ2</accession>
<protein>
    <submittedName>
        <fullName evidence="2">Lipid droplet-associated hydrolase</fullName>
    </submittedName>
</protein>